<keyword evidence="8" id="KW-0812">Transmembrane</keyword>
<evidence type="ECO:0000256" key="8">
    <source>
        <dbReference type="SAM" id="Phobius"/>
    </source>
</evidence>
<evidence type="ECO:0000256" key="5">
    <source>
        <dbReference type="ARBA" id="ARBA00023180"/>
    </source>
</evidence>
<dbReference type="Pfam" id="PF03067">
    <property type="entry name" value="LPMO_10"/>
    <property type="match status" value="1"/>
</dbReference>
<evidence type="ECO:0000256" key="6">
    <source>
        <dbReference type="ARBA" id="ARBA00034311"/>
    </source>
</evidence>
<keyword evidence="3" id="KW-0186">Copper</keyword>
<feature type="transmembrane region" description="Helical" evidence="8">
    <location>
        <begin position="21"/>
        <end position="37"/>
    </location>
</feature>
<evidence type="ECO:0000256" key="2">
    <source>
        <dbReference type="ARBA" id="ARBA00022723"/>
    </source>
</evidence>
<keyword evidence="5" id="KW-0325">Glycoprotein</keyword>
<dbReference type="PANTHER" id="PTHR36575:SF2">
    <property type="entry name" value="CHITIN-BINDING TYPE-4 DOMAIN-CONTAINING PROTEIN-RELATED"/>
    <property type="match status" value="1"/>
</dbReference>
<name>A0ABP0FGN2_CLALP</name>
<feature type="region of interest" description="Disordered" evidence="7">
    <location>
        <begin position="244"/>
        <end position="324"/>
    </location>
</feature>
<dbReference type="InterPro" id="IPR052282">
    <property type="entry name" value="Starch-active_LPMO"/>
</dbReference>
<keyword evidence="4" id="KW-1015">Disulfide bond</keyword>
<accession>A0ABP0FGN2</accession>
<keyword evidence="11" id="KW-1185">Reference proteome</keyword>
<evidence type="ECO:0000256" key="7">
    <source>
        <dbReference type="SAM" id="MobiDB-lite"/>
    </source>
</evidence>
<keyword evidence="8" id="KW-1133">Transmembrane helix</keyword>
<evidence type="ECO:0000256" key="3">
    <source>
        <dbReference type="ARBA" id="ARBA00023008"/>
    </source>
</evidence>
<proteinExistence type="inferred from homology"/>
<sequence length="366" mass="40055">MIVEDIFLTLTKVQLTMNQQIGYYLLFVITAFFVTNVESHGRLLEPPSRASMFRFKETDSELIPYKNIIQANYNDMGQNCGGRHNQMVQDGKCGVCGDPFQAEMKPHEAGGKYALGIITRKYEAGDVIDVTVEITAQHKGYFEFRLCPWNDVDTPVPQECLNRYLLSFENGDKKWDMPTDPSAATGPHNMRVKLPDDVRCEQCLFQWRYRTGNSWGTDENGLSGIGRGQQEEFYGCADIAITHNDSGTDSTTTETPVSTSTTSTDCPMGSSSNPPTSTTTTSSTATTTTTSSETDWSETVGPSSTTTSSSQESNVPDCSRTPPGQPNCGDSTSFHLCAFGDPHPYKIDCPAGTTCSPANGHRCISP</sequence>
<comment type="similarity">
    <text evidence="6">Belongs to the polysaccharide monooxygenase AA13 family.</text>
</comment>
<evidence type="ECO:0000256" key="4">
    <source>
        <dbReference type="ARBA" id="ARBA00023157"/>
    </source>
</evidence>
<protein>
    <recommendedName>
        <fullName evidence="9">Chitin-binding type-4 domain-containing protein</fullName>
    </recommendedName>
</protein>
<organism evidence="10 11">
    <name type="scientific">Clavelina lepadiformis</name>
    <name type="common">Light-bulb sea squirt</name>
    <name type="synonym">Ascidia lepadiformis</name>
    <dbReference type="NCBI Taxonomy" id="159417"/>
    <lineage>
        <taxon>Eukaryota</taxon>
        <taxon>Metazoa</taxon>
        <taxon>Chordata</taxon>
        <taxon>Tunicata</taxon>
        <taxon>Ascidiacea</taxon>
        <taxon>Aplousobranchia</taxon>
        <taxon>Clavelinidae</taxon>
        <taxon>Clavelina</taxon>
    </lineage>
</organism>
<feature type="compositionally biased region" description="Low complexity" evidence="7">
    <location>
        <begin position="245"/>
        <end position="310"/>
    </location>
</feature>
<gene>
    <name evidence="10" type="ORF">CVLEPA_LOCUS9084</name>
</gene>
<evidence type="ECO:0000256" key="1">
    <source>
        <dbReference type="ARBA" id="ARBA00001973"/>
    </source>
</evidence>
<keyword evidence="8" id="KW-0472">Membrane</keyword>
<comment type="caution">
    <text evidence="10">The sequence shown here is derived from an EMBL/GenBank/DDBJ whole genome shotgun (WGS) entry which is preliminary data.</text>
</comment>
<dbReference type="PANTHER" id="PTHR36575">
    <property type="entry name" value="BINDING PROTEIN, PUTATIVE (AFU_ORTHOLOGUE AFUA_1G14430)-RELATED"/>
    <property type="match status" value="1"/>
</dbReference>
<reference evidence="10 11" key="1">
    <citation type="submission" date="2024-02" db="EMBL/GenBank/DDBJ databases">
        <authorList>
            <person name="Daric V."/>
            <person name="Darras S."/>
        </authorList>
    </citation>
    <scope>NUCLEOTIDE SEQUENCE [LARGE SCALE GENOMIC DNA]</scope>
</reference>
<evidence type="ECO:0000313" key="11">
    <source>
        <dbReference type="Proteomes" id="UP001642483"/>
    </source>
</evidence>
<evidence type="ECO:0000259" key="9">
    <source>
        <dbReference type="Pfam" id="PF03067"/>
    </source>
</evidence>
<dbReference type="InterPro" id="IPR004302">
    <property type="entry name" value="Cellulose/chitin-bd_N"/>
</dbReference>
<comment type="cofactor">
    <cofactor evidence="1">
        <name>Cu(2+)</name>
        <dbReference type="ChEBI" id="CHEBI:29036"/>
    </cofactor>
</comment>
<evidence type="ECO:0000313" key="10">
    <source>
        <dbReference type="EMBL" id="CAK8678804.1"/>
    </source>
</evidence>
<dbReference type="Proteomes" id="UP001642483">
    <property type="component" value="Unassembled WGS sequence"/>
</dbReference>
<dbReference type="EMBL" id="CAWYQH010000057">
    <property type="protein sequence ID" value="CAK8678804.1"/>
    <property type="molecule type" value="Genomic_DNA"/>
</dbReference>
<keyword evidence="2" id="KW-0479">Metal-binding</keyword>
<feature type="domain" description="Chitin-binding type-4" evidence="9">
    <location>
        <begin position="40"/>
        <end position="239"/>
    </location>
</feature>